<dbReference type="InterPro" id="IPR052714">
    <property type="entry name" value="MFS_Exporter"/>
</dbReference>
<accession>A0ABU3P1L4</accession>
<dbReference type="PANTHER" id="PTHR23531">
    <property type="entry name" value="QUINOLENE RESISTANCE PROTEIN NORA"/>
    <property type="match status" value="1"/>
</dbReference>
<feature type="transmembrane region" description="Helical" evidence="6">
    <location>
        <begin position="167"/>
        <end position="191"/>
    </location>
</feature>
<evidence type="ECO:0000256" key="1">
    <source>
        <dbReference type="ARBA" id="ARBA00004651"/>
    </source>
</evidence>
<keyword evidence="2" id="KW-0813">Transport</keyword>
<feature type="transmembrane region" description="Helical" evidence="6">
    <location>
        <begin position="245"/>
        <end position="263"/>
    </location>
</feature>
<evidence type="ECO:0000256" key="5">
    <source>
        <dbReference type="ARBA" id="ARBA00023136"/>
    </source>
</evidence>
<dbReference type="Proteomes" id="UP001254848">
    <property type="component" value="Unassembled WGS sequence"/>
</dbReference>
<feature type="transmembrane region" description="Helical" evidence="6">
    <location>
        <begin position="300"/>
        <end position="325"/>
    </location>
</feature>
<sequence length="397" mass="41112">MPAPITGPLWTKNFIILSFSNALLFSGFHLIMPVLPLFIADCGGTDRQIGLIMGSFTFSAILIRLFTEPGIDRLGKKNFLLLGMLVCMLATAAYYRADSVGAALAVRLFHGVGFGIATTLYATLAVDIIPAARRGEGIGYFGLGTTLSMAIAPALGVWLVAGHGFGVLFAVASAGQLVAILGLGAFTGVPAPAPSSGRGAASLLDRVLERKAVFPACLALLTGAALSGVLGFVALMAKQAHLTTVGYFFTVTTSFVFLSRLFVGRIFDSRGHAWVILPGAVCLLIGQIILSQTATTPVLLTAAVFQGLGVGILFPSLQAWMVGLVPPDRRGIVNATFYNFLDTGVGCGAVVLGIVAEAAGYPAVYLTAAAVMGLFIVVYAASLVRGRPPAAGQGRAD</sequence>
<evidence type="ECO:0000256" key="4">
    <source>
        <dbReference type="ARBA" id="ARBA00022989"/>
    </source>
</evidence>
<organism evidence="8 9">
    <name type="scientific">Anaeroselena agilis</name>
    <dbReference type="NCBI Taxonomy" id="3063788"/>
    <lineage>
        <taxon>Bacteria</taxon>
        <taxon>Bacillati</taxon>
        <taxon>Bacillota</taxon>
        <taxon>Negativicutes</taxon>
        <taxon>Acetonemataceae</taxon>
        <taxon>Anaeroselena</taxon>
    </lineage>
</organism>
<comment type="subcellular location">
    <subcellularLocation>
        <location evidence="1">Cell membrane</location>
        <topology evidence="1">Multi-pass membrane protein</topology>
    </subcellularLocation>
</comment>
<evidence type="ECO:0000259" key="7">
    <source>
        <dbReference type="PROSITE" id="PS50850"/>
    </source>
</evidence>
<dbReference type="CDD" id="cd17489">
    <property type="entry name" value="MFS_YfcJ_like"/>
    <property type="match status" value="1"/>
</dbReference>
<feature type="transmembrane region" description="Helical" evidence="6">
    <location>
        <begin position="138"/>
        <end position="161"/>
    </location>
</feature>
<comment type="caution">
    <text evidence="8">The sequence shown here is derived from an EMBL/GenBank/DDBJ whole genome shotgun (WGS) entry which is preliminary data.</text>
</comment>
<dbReference type="Pfam" id="PF07690">
    <property type="entry name" value="MFS_1"/>
    <property type="match status" value="1"/>
</dbReference>
<feature type="transmembrane region" description="Helical" evidence="6">
    <location>
        <begin position="49"/>
        <end position="67"/>
    </location>
</feature>
<dbReference type="Gene3D" id="1.20.1250.20">
    <property type="entry name" value="MFS general substrate transporter like domains"/>
    <property type="match status" value="1"/>
</dbReference>
<protein>
    <submittedName>
        <fullName evidence="8">MFS transporter</fullName>
    </submittedName>
</protein>
<evidence type="ECO:0000256" key="2">
    <source>
        <dbReference type="ARBA" id="ARBA00022448"/>
    </source>
</evidence>
<keyword evidence="5 6" id="KW-0472">Membrane</keyword>
<proteinExistence type="predicted"/>
<keyword evidence="4 6" id="KW-1133">Transmembrane helix</keyword>
<feature type="transmembrane region" description="Helical" evidence="6">
    <location>
        <begin position="362"/>
        <end position="384"/>
    </location>
</feature>
<feature type="transmembrane region" description="Helical" evidence="6">
    <location>
        <begin position="79"/>
        <end position="96"/>
    </location>
</feature>
<reference evidence="8 9" key="1">
    <citation type="submission" date="2023-07" db="EMBL/GenBank/DDBJ databases">
        <title>The novel representative of Negativicutes class, Anaeroselena agilis gen. nov. sp. nov.</title>
        <authorList>
            <person name="Prokofeva M.I."/>
            <person name="Elcheninov A.G."/>
            <person name="Klyukina A."/>
            <person name="Kublanov I.V."/>
            <person name="Frolov E.N."/>
            <person name="Podosokorskaya O.A."/>
        </authorList>
    </citation>
    <scope>NUCLEOTIDE SEQUENCE [LARGE SCALE GENOMIC DNA]</scope>
    <source>
        <strain evidence="8 9">4137-cl</strain>
    </source>
</reference>
<name>A0ABU3P1L4_9FIRM</name>
<evidence type="ECO:0000256" key="6">
    <source>
        <dbReference type="SAM" id="Phobius"/>
    </source>
</evidence>
<keyword evidence="9" id="KW-1185">Reference proteome</keyword>
<feature type="transmembrane region" description="Helical" evidence="6">
    <location>
        <begin position="212"/>
        <end position="233"/>
    </location>
</feature>
<gene>
    <name evidence="8" type="ORF">Q4T40_14380</name>
</gene>
<feature type="transmembrane region" description="Helical" evidence="6">
    <location>
        <begin position="275"/>
        <end position="294"/>
    </location>
</feature>
<dbReference type="EMBL" id="JAUOZS010000001">
    <property type="protein sequence ID" value="MDT8902433.1"/>
    <property type="molecule type" value="Genomic_DNA"/>
</dbReference>
<dbReference type="InterPro" id="IPR011701">
    <property type="entry name" value="MFS"/>
</dbReference>
<dbReference type="InterPro" id="IPR020846">
    <property type="entry name" value="MFS_dom"/>
</dbReference>
<feature type="transmembrane region" description="Helical" evidence="6">
    <location>
        <begin position="14"/>
        <end position="37"/>
    </location>
</feature>
<dbReference type="PROSITE" id="PS50850">
    <property type="entry name" value="MFS"/>
    <property type="match status" value="1"/>
</dbReference>
<feature type="domain" description="Major facilitator superfamily (MFS) profile" evidence="7">
    <location>
        <begin position="13"/>
        <end position="385"/>
    </location>
</feature>
<dbReference type="PANTHER" id="PTHR23531:SF1">
    <property type="entry name" value="QUINOLENE RESISTANCE PROTEIN NORA"/>
    <property type="match status" value="1"/>
</dbReference>
<feature type="transmembrane region" description="Helical" evidence="6">
    <location>
        <begin position="108"/>
        <end position="126"/>
    </location>
</feature>
<dbReference type="RefSeq" id="WP_413780913.1">
    <property type="nucleotide sequence ID" value="NZ_JAUOZS010000001.1"/>
</dbReference>
<evidence type="ECO:0000313" key="8">
    <source>
        <dbReference type="EMBL" id="MDT8902433.1"/>
    </source>
</evidence>
<evidence type="ECO:0000256" key="3">
    <source>
        <dbReference type="ARBA" id="ARBA00022692"/>
    </source>
</evidence>
<feature type="transmembrane region" description="Helical" evidence="6">
    <location>
        <begin position="337"/>
        <end position="356"/>
    </location>
</feature>
<dbReference type="SUPFAM" id="SSF103473">
    <property type="entry name" value="MFS general substrate transporter"/>
    <property type="match status" value="1"/>
</dbReference>
<dbReference type="InterPro" id="IPR036259">
    <property type="entry name" value="MFS_trans_sf"/>
</dbReference>
<evidence type="ECO:0000313" key="9">
    <source>
        <dbReference type="Proteomes" id="UP001254848"/>
    </source>
</evidence>
<keyword evidence="3 6" id="KW-0812">Transmembrane</keyword>